<dbReference type="Proteomes" id="UP001595075">
    <property type="component" value="Unassembled WGS sequence"/>
</dbReference>
<feature type="domain" description="K Homology" evidence="1">
    <location>
        <begin position="106"/>
        <end position="149"/>
    </location>
</feature>
<dbReference type="CDD" id="cd00105">
    <property type="entry name" value="KH-I"/>
    <property type="match status" value="1"/>
</dbReference>
<sequence length="168" mass="18920">MFVTECRPMAISSARMNPSISFCPARNLGVTKDRIAFREQIQVEVNKTIDRVPQRFGSYATFWAGDNKPTFSFVTLARDKGGEAFKTISTSRSAVIELKVHHTALINDLRQETCCQIIIPHQKYEDENPMEIAVKGPRDGVEVCLRKIEGILNLYVQADEAGNLCRDL</sequence>
<dbReference type="EMBL" id="JAZHXI010000014">
    <property type="protein sequence ID" value="KAL2063972.1"/>
    <property type="molecule type" value="Genomic_DNA"/>
</dbReference>
<organism evidence="2 3">
    <name type="scientific">Oculimacula yallundae</name>
    <dbReference type="NCBI Taxonomy" id="86028"/>
    <lineage>
        <taxon>Eukaryota</taxon>
        <taxon>Fungi</taxon>
        <taxon>Dikarya</taxon>
        <taxon>Ascomycota</taxon>
        <taxon>Pezizomycotina</taxon>
        <taxon>Leotiomycetes</taxon>
        <taxon>Helotiales</taxon>
        <taxon>Ploettnerulaceae</taxon>
        <taxon>Oculimacula</taxon>
    </lineage>
</organism>
<protein>
    <recommendedName>
        <fullName evidence="1">K Homology domain-containing protein</fullName>
    </recommendedName>
</protein>
<gene>
    <name evidence="2" type="ORF">VTL71DRAFT_4466</name>
</gene>
<dbReference type="SUPFAM" id="SSF54791">
    <property type="entry name" value="Eukaryotic type KH-domain (KH-domain type I)"/>
    <property type="match status" value="1"/>
</dbReference>
<evidence type="ECO:0000259" key="1">
    <source>
        <dbReference type="Pfam" id="PF00013"/>
    </source>
</evidence>
<dbReference type="Pfam" id="PF00013">
    <property type="entry name" value="KH_1"/>
    <property type="match status" value="1"/>
</dbReference>
<comment type="caution">
    <text evidence="2">The sequence shown here is derived from an EMBL/GenBank/DDBJ whole genome shotgun (WGS) entry which is preliminary data.</text>
</comment>
<dbReference type="InterPro" id="IPR004088">
    <property type="entry name" value="KH_dom_type_1"/>
</dbReference>
<reference evidence="2 3" key="1">
    <citation type="journal article" date="2024" name="Commun. Biol.">
        <title>Comparative genomic analysis of thermophilic fungi reveals convergent evolutionary adaptations and gene losses.</title>
        <authorList>
            <person name="Steindorff A.S."/>
            <person name="Aguilar-Pontes M.V."/>
            <person name="Robinson A.J."/>
            <person name="Andreopoulos B."/>
            <person name="LaButti K."/>
            <person name="Kuo A."/>
            <person name="Mondo S."/>
            <person name="Riley R."/>
            <person name="Otillar R."/>
            <person name="Haridas S."/>
            <person name="Lipzen A."/>
            <person name="Grimwood J."/>
            <person name="Schmutz J."/>
            <person name="Clum A."/>
            <person name="Reid I.D."/>
            <person name="Moisan M.C."/>
            <person name="Butler G."/>
            <person name="Nguyen T.T.M."/>
            <person name="Dewar K."/>
            <person name="Conant G."/>
            <person name="Drula E."/>
            <person name="Henrissat B."/>
            <person name="Hansel C."/>
            <person name="Singer S."/>
            <person name="Hutchinson M.I."/>
            <person name="de Vries R.P."/>
            <person name="Natvig D.O."/>
            <person name="Powell A.J."/>
            <person name="Tsang A."/>
            <person name="Grigoriev I.V."/>
        </authorList>
    </citation>
    <scope>NUCLEOTIDE SEQUENCE [LARGE SCALE GENOMIC DNA]</scope>
    <source>
        <strain evidence="2 3">CBS 494.80</strain>
    </source>
</reference>
<dbReference type="InterPro" id="IPR036612">
    <property type="entry name" value="KH_dom_type_1_sf"/>
</dbReference>
<dbReference type="Gene3D" id="3.30.1370.10">
    <property type="entry name" value="K Homology domain, type 1"/>
    <property type="match status" value="1"/>
</dbReference>
<name>A0ABR4C2Q3_9HELO</name>
<evidence type="ECO:0000313" key="3">
    <source>
        <dbReference type="Proteomes" id="UP001595075"/>
    </source>
</evidence>
<accession>A0ABR4C2Q3</accession>
<keyword evidence="3" id="KW-1185">Reference proteome</keyword>
<evidence type="ECO:0000313" key="2">
    <source>
        <dbReference type="EMBL" id="KAL2063972.1"/>
    </source>
</evidence>
<proteinExistence type="predicted"/>